<organism evidence="1 2">
    <name type="scientific">Ruegeria atlantica</name>
    <dbReference type="NCBI Taxonomy" id="81569"/>
    <lineage>
        <taxon>Bacteria</taxon>
        <taxon>Pseudomonadati</taxon>
        <taxon>Pseudomonadota</taxon>
        <taxon>Alphaproteobacteria</taxon>
        <taxon>Rhodobacterales</taxon>
        <taxon>Roseobacteraceae</taxon>
        <taxon>Ruegeria</taxon>
    </lineage>
</organism>
<sequence length="72" mass="8070">MSVEIREMMAAVRKSEVETEAVYKWLNSDRSEPLTPELKARFVDIVASQFGEEAACKAMDQIATSGMPETMQ</sequence>
<dbReference type="RefSeq" id="WP_171172596.1">
    <property type="nucleotide sequence ID" value="NZ_WVRA01000003.1"/>
</dbReference>
<dbReference type="EMBL" id="WVRA01000003">
    <property type="protein sequence ID" value="NOE18880.1"/>
    <property type="molecule type" value="Genomic_DNA"/>
</dbReference>
<reference evidence="1" key="1">
    <citation type="submission" date="2019-12" db="EMBL/GenBank/DDBJ databases">
        <title>Ruegeria JWLKs population differentiation of coral mucus and skeleton niches.</title>
        <authorList>
            <person name="Luo D."/>
        </authorList>
    </citation>
    <scope>NUCLEOTIDE SEQUENCE</scope>
    <source>
        <strain evidence="1">HKCCD6181</strain>
    </source>
</reference>
<protein>
    <submittedName>
        <fullName evidence="1">Uncharacterized protein</fullName>
    </submittedName>
</protein>
<accession>A0AA91BNI5</accession>
<proteinExistence type="predicted"/>
<evidence type="ECO:0000313" key="2">
    <source>
        <dbReference type="Proteomes" id="UP000597886"/>
    </source>
</evidence>
<comment type="caution">
    <text evidence="1">The sequence shown here is derived from an EMBL/GenBank/DDBJ whole genome shotgun (WGS) entry which is preliminary data.</text>
</comment>
<evidence type="ECO:0000313" key="1">
    <source>
        <dbReference type="EMBL" id="NOE18880.1"/>
    </source>
</evidence>
<gene>
    <name evidence="1" type="ORF">GS634_12185</name>
</gene>
<dbReference type="AlphaFoldDB" id="A0AA91BNI5"/>
<name>A0AA91BNI5_9RHOB</name>
<dbReference type="Proteomes" id="UP000597886">
    <property type="component" value="Unassembled WGS sequence"/>
</dbReference>